<proteinExistence type="predicted"/>
<dbReference type="EMBL" id="KR269719">
    <property type="protein sequence ID" value="AKJ72991.1"/>
    <property type="molecule type" value="Genomic_DNA"/>
</dbReference>
<keyword evidence="4" id="KW-1185">Reference proteome</keyword>
<dbReference type="KEGG" id="vg:29065120"/>
<protein>
    <submittedName>
        <fullName evidence="3">Putative portal protein</fullName>
    </submittedName>
</protein>
<feature type="compositionally biased region" description="Polar residues" evidence="1">
    <location>
        <begin position="424"/>
        <end position="433"/>
    </location>
</feature>
<evidence type="ECO:0000259" key="2">
    <source>
        <dbReference type="Pfam" id="PF06381"/>
    </source>
</evidence>
<dbReference type="RefSeq" id="YP_009284918.1">
    <property type="nucleotide sequence ID" value="NC_031053.1"/>
</dbReference>
<organism evidence="3 4">
    <name type="scientific">Klebsiella phage PKP126</name>
    <dbReference type="NCBI Taxonomy" id="1654927"/>
    <lineage>
        <taxon>Viruses</taxon>
        <taxon>Duplodnaviria</taxon>
        <taxon>Heunggongvirae</taxon>
        <taxon>Uroviricota</taxon>
        <taxon>Caudoviricetes</taxon>
        <taxon>Drexlerviridae</taxon>
        <taxon>Webervirus</taxon>
        <taxon>Webervirus PKP126</taxon>
    </lineage>
</organism>
<gene>
    <name evidence="3" type="ORF">PKP126_054</name>
</gene>
<reference evidence="3 4" key="1">
    <citation type="submission" date="2015-04" db="EMBL/GenBank/DDBJ databases">
        <title>Complete Genome Sequence of K. pneumoniae Bacteriophage PKP126.</title>
        <authorList>
            <person name="Lee J.-H."/>
            <person name="Park E.-A."/>
            <person name="Lee D.-H."/>
        </authorList>
    </citation>
    <scope>NUCLEOTIDE SEQUENCE [LARGE SCALE GENOMIC DNA]</scope>
</reference>
<dbReference type="InterPro" id="IPR024459">
    <property type="entry name" value="Acb1-like_N"/>
</dbReference>
<dbReference type="OrthoDB" id="2472at10239"/>
<accession>A0A159B7L6</accession>
<name>A0A159B7L6_9CAUD</name>
<feature type="domain" description="Anti-CBASS protein Acb1-like N-terminal" evidence="2">
    <location>
        <begin position="35"/>
        <end position="374"/>
    </location>
</feature>
<evidence type="ECO:0000313" key="3">
    <source>
        <dbReference type="EMBL" id="AKJ72991.1"/>
    </source>
</evidence>
<sequence length="439" mass="48638">MKAIKMDDYNQIFNGGAGYASTTAMIASTFGNMSQIEEFYHNNGLAKKIVDVIPEEMVSPGFQLNGVSDNTKFQSEWDGLKLEPQITDALCWARLYGGSYVLAMVNDGRMLTSAAKRGKPLESIVVYDYDSVSVAEEEKNPRSPRFGKPKMYTVKPLNGGSDFNVHYTRMHYIDGERVTNKVRKLNKGAGGTVLNKSMIEAILDYDYSEYLATQLLKRKQQGVWKAKGLALICDDREGEYAARLRMAQVDANSGVGNTIGIDADDEEYTVINSDISGIPEFLSAKMDRIVALSGIHEIMLKNKNTGGVSASQNTALQTFYKLVERKRNDDYKPLLEFLLQFIVTEEDFSVEFEPLSLPTDSEKADIFKKNADAVHGLVTDQVIDANEARDTLSAMVPELKLKGNAPEQKKLPDRTPGAGKTKTQKSQILNNTEEGGDES</sequence>
<evidence type="ECO:0000313" key="4">
    <source>
        <dbReference type="Proteomes" id="UP000203829"/>
    </source>
</evidence>
<dbReference type="GeneID" id="29065120"/>
<dbReference type="Pfam" id="PF06381">
    <property type="entry name" value="Phage_portal_3"/>
    <property type="match status" value="1"/>
</dbReference>
<feature type="region of interest" description="Disordered" evidence="1">
    <location>
        <begin position="400"/>
        <end position="439"/>
    </location>
</feature>
<dbReference type="Proteomes" id="UP000203829">
    <property type="component" value="Segment"/>
</dbReference>
<evidence type="ECO:0000256" key="1">
    <source>
        <dbReference type="SAM" id="MobiDB-lite"/>
    </source>
</evidence>